<evidence type="ECO:0000256" key="5">
    <source>
        <dbReference type="SAM" id="MobiDB-lite"/>
    </source>
</evidence>
<dbReference type="InterPro" id="IPR003439">
    <property type="entry name" value="ABC_transporter-like_ATP-bd"/>
</dbReference>
<dbReference type="Proteomes" id="UP000318704">
    <property type="component" value="Chromosome"/>
</dbReference>
<evidence type="ECO:0000259" key="8">
    <source>
        <dbReference type="PROSITE" id="PS50929"/>
    </source>
</evidence>
<evidence type="ECO:0000313" key="9">
    <source>
        <dbReference type="EMBL" id="QDT96641.1"/>
    </source>
</evidence>
<dbReference type="SUPFAM" id="SSF52540">
    <property type="entry name" value="P-loop containing nucleoside triphosphate hydrolases"/>
    <property type="match status" value="1"/>
</dbReference>
<dbReference type="SUPFAM" id="SSF90123">
    <property type="entry name" value="ABC transporter transmembrane region"/>
    <property type="match status" value="1"/>
</dbReference>
<comment type="subcellular location">
    <subcellularLocation>
        <location evidence="1">Cell membrane</location>
        <topology evidence="1">Multi-pass membrane protein</topology>
    </subcellularLocation>
</comment>
<keyword evidence="3 6" id="KW-1133">Transmembrane helix</keyword>
<reference evidence="9 10" key="1">
    <citation type="submission" date="2019-03" db="EMBL/GenBank/DDBJ databases">
        <title>Deep-cultivation of Planctomycetes and their phenomic and genomic characterization uncovers novel biology.</title>
        <authorList>
            <person name="Wiegand S."/>
            <person name="Jogler M."/>
            <person name="Boedeker C."/>
            <person name="Pinto D."/>
            <person name="Vollmers J."/>
            <person name="Rivas-Marin E."/>
            <person name="Kohn T."/>
            <person name="Peeters S.H."/>
            <person name="Heuer A."/>
            <person name="Rast P."/>
            <person name="Oberbeckmann S."/>
            <person name="Bunk B."/>
            <person name="Jeske O."/>
            <person name="Meyerdierks A."/>
            <person name="Storesund J.E."/>
            <person name="Kallscheuer N."/>
            <person name="Luecker S."/>
            <person name="Lage O.M."/>
            <person name="Pohl T."/>
            <person name="Merkel B.J."/>
            <person name="Hornburger P."/>
            <person name="Mueller R.-W."/>
            <person name="Bruemmer F."/>
            <person name="Labrenz M."/>
            <person name="Spormann A.M."/>
            <person name="Op den Camp H."/>
            <person name="Overmann J."/>
            <person name="Amann R."/>
            <person name="Jetten M.S.M."/>
            <person name="Mascher T."/>
            <person name="Medema M.H."/>
            <person name="Devos D.P."/>
            <person name="Kaster A.-K."/>
            <person name="Ovreas L."/>
            <person name="Rohde M."/>
            <person name="Galperin M.Y."/>
            <person name="Jogler C."/>
        </authorList>
    </citation>
    <scope>NUCLEOTIDE SEQUENCE [LARGE SCALE GENOMIC DNA]</scope>
    <source>
        <strain evidence="9 10">V144</strain>
    </source>
</reference>
<sequence>MGPVSNRQPNAFHRAFPAREFFRGSARSVLFWSLFNGLLLSLILVDLFLIIDLLNHRGKITVRGEQNVLALQDIRSVEAPVIVPEQEAKPENELDEAGTDEAKSEEGSRKSAEIEKGNTETPAPENPNYLNLTDTGILPSVWWVQVKYQNGILKQLYQRFPLLQENQSALFTLILVALVLASLRVLIRWRSRQLSLKISRHVSMTLRSMIHRQALRLGPGDLSGKETDQAFNLFIKDVEVVENGVFQWVYRLSQHPVTLLILFLFAVSIDWRLTFQCVIPLAAAWYFLLQYRKNYELQHAKTLVSIESELSLLAENLRSTRLVRGYGMETVEHDRFQKHLEKYSENTTNLKRVEGWVHRIARGLAVFCSCLVIFLVGYKVLLNPESLPFSAAILIVGIFAFFYLPVNGLYELIGVRTEANIAASSVYRYLNKIPEVSQAVGAKFLEPVSQSLQFENVSYRLSSQEPEILSGFDLKIPAGTTTAFVSLEALAPRAASYLIPRFIEPKSGRVLMDGEDSAWVTLESLRAEAIYVGGNDLCLTGTVKENIRCGDERYSLQEVIAASKEAHAHQFIQNLPQGYETALGQNGEELTIGECFRLGLARALLRKPALLVIEEPEGSLDEDTKTLLEDAYSRIFQDRTIFIIPSRITTLRNADQVVLIHDGKVEAVDTQSNLLKKSALYRHWEYTRFNQFRHLQEPSNGR</sequence>
<feature type="transmembrane region" description="Helical" evidence="6">
    <location>
        <begin position="29"/>
        <end position="51"/>
    </location>
</feature>
<evidence type="ECO:0000256" key="6">
    <source>
        <dbReference type="SAM" id="Phobius"/>
    </source>
</evidence>
<dbReference type="PROSITE" id="PS50929">
    <property type="entry name" value="ABC_TM1F"/>
    <property type="match status" value="1"/>
</dbReference>
<evidence type="ECO:0000256" key="1">
    <source>
        <dbReference type="ARBA" id="ARBA00004651"/>
    </source>
</evidence>
<dbReference type="Pfam" id="PF00664">
    <property type="entry name" value="ABC_membrane"/>
    <property type="match status" value="1"/>
</dbReference>
<dbReference type="CDD" id="cd07346">
    <property type="entry name" value="ABC_6TM_exporters"/>
    <property type="match status" value="1"/>
</dbReference>
<evidence type="ECO:0000256" key="3">
    <source>
        <dbReference type="ARBA" id="ARBA00022989"/>
    </source>
</evidence>
<keyword evidence="2 6" id="KW-0812">Transmembrane</keyword>
<feature type="transmembrane region" description="Helical" evidence="6">
    <location>
        <begin position="360"/>
        <end position="381"/>
    </location>
</feature>
<keyword evidence="9" id="KW-0378">Hydrolase</keyword>
<feature type="region of interest" description="Disordered" evidence="5">
    <location>
        <begin position="85"/>
        <end position="128"/>
    </location>
</feature>
<dbReference type="GO" id="GO:0005524">
    <property type="term" value="F:ATP binding"/>
    <property type="evidence" value="ECO:0007669"/>
    <property type="project" value="UniProtKB-KW"/>
</dbReference>
<dbReference type="AlphaFoldDB" id="A0A517VUF9"/>
<dbReference type="InterPro" id="IPR039421">
    <property type="entry name" value="Type_1_exporter"/>
</dbReference>
<dbReference type="PANTHER" id="PTHR24221">
    <property type="entry name" value="ATP-BINDING CASSETTE SUB-FAMILY B"/>
    <property type="match status" value="1"/>
</dbReference>
<proteinExistence type="predicted"/>
<keyword evidence="9" id="KW-0547">Nucleotide-binding</keyword>
<dbReference type="Pfam" id="PF00005">
    <property type="entry name" value="ABC_tran"/>
    <property type="match status" value="1"/>
</dbReference>
<keyword evidence="4 6" id="KW-0472">Membrane</keyword>
<protein>
    <submittedName>
        <fullName evidence="9">Multidrug export ATP-binding/permease protein</fullName>
        <ecNumber evidence="9">3.6.3.-</ecNumber>
    </submittedName>
</protein>
<organism evidence="9 10">
    <name type="scientific">Gimesia aquarii</name>
    <dbReference type="NCBI Taxonomy" id="2527964"/>
    <lineage>
        <taxon>Bacteria</taxon>
        <taxon>Pseudomonadati</taxon>
        <taxon>Planctomycetota</taxon>
        <taxon>Planctomycetia</taxon>
        <taxon>Planctomycetales</taxon>
        <taxon>Planctomycetaceae</taxon>
        <taxon>Gimesia</taxon>
    </lineage>
</organism>
<evidence type="ECO:0000256" key="4">
    <source>
        <dbReference type="ARBA" id="ARBA00023136"/>
    </source>
</evidence>
<evidence type="ECO:0000313" key="10">
    <source>
        <dbReference type="Proteomes" id="UP000318704"/>
    </source>
</evidence>
<evidence type="ECO:0000256" key="2">
    <source>
        <dbReference type="ARBA" id="ARBA00022692"/>
    </source>
</evidence>
<dbReference type="PANTHER" id="PTHR24221:SF590">
    <property type="entry name" value="COMPONENT LINKED WITH THE ASSEMBLY OF CYTOCHROME' TRANSPORT TRANSMEMBRANE ATP-BINDING PROTEIN ABC TRANSPORTER CYDD-RELATED"/>
    <property type="match status" value="1"/>
</dbReference>
<name>A0A517VUF9_9PLAN</name>
<accession>A0A517VUF9</accession>
<dbReference type="PROSITE" id="PS50893">
    <property type="entry name" value="ABC_TRANSPORTER_2"/>
    <property type="match status" value="1"/>
</dbReference>
<dbReference type="KEGG" id="gaw:V144x_20990"/>
<feature type="domain" description="ABC transmembrane type-1" evidence="8">
    <location>
        <begin position="152"/>
        <end position="418"/>
    </location>
</feature>
<dbReference type="InterPro" id="IPR027417">
    <property type="entry name" value="P-loop_NTPase"/>
</dbReference>
<dbReference type="InterPro" id="IPR011527">
    <property type="entry name" value="ABC1_TM_dom"/>
</dbReference>
<dbReference type="EC" id="3.6.3.-" evidence="9"/>
<keyword evidence="9" id="KW-0067">ATP-binding</keyword>
<dbReference type="GO" id="GO:0140359">
    <property type="term" value="F:ABC-type transporter activity"/>
    <property type="evidence" value="ECO:0007669"/>
    <property type="project" value="InterPro"/>
</dbReference>
<dbReference type="GO" id="GO:0005886">
    <property type="term" value="C:plasma membrane"/>
    <property type="evidence" value="ECO:0007669"/>
    <property type="project" value="UniProtKB-SubCell"/>
</dbReference>
<dbReference type="InterPro" id="IPR036640">
    <property type="entry name" value="ABC1_TM_sf"/>
</dbReference>
<feature type="transmembrane region" description="Helical" evidence="6">
    <location>
        <begin position="387"/>
        <end position="406"/>
    </location>
</feature>
<gene>
    <name evidence="9" type="ORF">V144x_20990</name>
</gene>
<feature type="transmembrane region" description="Helical" evidence="6">
    <location>
        <begin position="169"/>
        <end position="187"/>
    </location>
</feature>
<feature type="compositionally biased region" description="Basic and acidic residues" evidence="5">
    <location>
        <begin position="100"/>
        <end position="118"/>
    </location>
</feature>
<evidence type="ECO:0000259" key="7">
    <source>
        <dbReference type="PROSITE" id="PS50893"/>
    </source>
</evidence>
<dbReference type="GO" id="GO:0016887">
    <property type="term" value="F:ATP hydrolysis activity"/>
    <property type="evidence" value="ECO:0007669"/>
    <property type="project" value="InterPro"/>
</dbReference>
<dbReference type="Gene3D" id="3.40.50.300">
    <property type="entry name" value="P-loop containing nucleotide triphosphate hydrolases"/>
    <property type="match status" value="1"/>
</dbReference>
<dbReference type="EMBL" id="CP037920">
    <property type="protein sequence ID" value="QDT96641.1"/>
    <property type="molecule type" value="Genomic_DNA"/>
</dbReference>
<feature type="domain" description="ABC transporter" evidence="7">
    <location>
        <begin position="452"/>
        <end position="687"/>
    </location>
</feature>
<dbReference type="Gene3D" id="1.20.1560.10">
    <property type="entry name" value="ABC transporter type 1, transmembrane domain"/>
    <property type="match status" value="1"/>
</dbReference>